<feature type="chain" id="PRO_5023073155" evidence="2">
    <location>
        <begin position="23"/>
        <end position="459"/>
    </location>
</feature>
<dbReference type="Proteomes" id="UP000321248">
    <property type="component" value="Unassembled WGS sequence"/>
</dbReference>
<evidence type="ECO:0000256" key="2">
    <source>
        <dbReference type="SAM" id="SignalP"/>
    </source>
</evidence>
<keyword evidence="1" id="KW-0472">Membrane</keyword>
<keyword evidence="2" id="KW-0732">Signal</keyword>
<reference evidence="3 4" key="1">
    <citation type="submission" date="2019-08" db="EMBL/GenBank/DDBJ databases">
        <authorList>
            <person name="Karlyshev A.V."/>
        </authorList>
    </citation>
    <scope>NUCLEOTIDE SEQUENCE [LARGE SCALE GENOMIC DNA]</scope>
    <source>
        <strain evidence="3 4">Alg18-2.2</strain>
    </source>
</reference>
<dbReference type="OrthoDB" id="5405606at2"/>
<keyword evidence="4" id="KW-1185">Reference proteome</keyword>
<feature type="signal peptide" evidence="2">
    <location>
        <begin position="1"/>
        <end position="22"/>
    </location>
</feature>
<protein>
    <submittedName>
        <fullName evidence="3">DUF3999 domain-containing protein</fullName>
    </submittedName>
</protein>
<name>A0A5C8KW67_9GAMM</name>
<dbReference type="RefSeq" id="WP_147891150.1">
    <property type="nucleotide sequence ID" value="NZ_VRTS01000003.1"/>
</dbReference>
<evidence type="ECO:0000313" key="3">
    <source>
        <dbReference type="EMBL" id="TXK64338.1"/>
    </source>
</evidence>
<accession>A0A5C8KW67</accession>
<dbReference type="AlphaFoldDB" id="A0A5C8KW67"/>
<keyword evidence="1" id="KW-1133">Transmembrane helix</keyword>
<dbReference type="InterPro" id="IPR025060">
    <property type="entry name" value="DUF3999"/>
</dbReference>
<dbReference type="EMBL" id="VRTS01000003">
    <property type="protein sequence ID" value="TXK64338.1"/>
    <property type="molecule type" value="Genomic_DNA"/>
</dbReference>
<comment type="caution">
    <text evidence="3">The sequence shown here is derived from an EMBL/GenBank/DDBJ whole genome shotgun (WGS) entry which is preliminary data.</text>
</comment>
<feature type="transmembrane region" description="Helical" evidence="1">
    <location>
        <begin position="431"/>
        <end position="452"/>
    </location>
</feature>
<proteinExistence type="predicted"/>
<keyword evidence="1" id="KW-0812">Transmembrane</keyword>
<sequence length="459" mass="50705">MKRPAWLVVPITLAMLAAPAMAEDAAFAKRWPLSVEREDSGVYRVVLDASVYETAIDPALRDVSVMDADGDLQPATLVAHRSLDDTAASTVELPWFPIPPAPASAASQRWRVVTRTGPDARVQQVETEVLEAGTRAPETTDLLIDASQAGAALTWIELDWPPQAEPIDARFVVEHSNDLDDWQPDGTTARLIDLANQGMRIERRRIELSRAGSAPYLRLRHAGGQRPLRISAVRGGLASPLSPPDRQWVELQGRVVEEDGQASVVFTSPGRYPVSAVQVWPRPNTAQRWQLQSRDRDGDRWLTHDTGTVAYRLRDAQGESHSPAITLRSPTRHTQWRLTSDGRIDEAPEIRLGYTPETLVFLSRGEKPYSLVAGSARSYRADAPMDDMLAAQRQRYGADWVASEARLGVPAALAGAAALEPGREPRRYSHWVMWSILVLGSLLVAWLAFGLLRAPRRGQ</sequence>
<evidence type="ECO:0000256" key="1">
    <source>
        <dbReference type="SAM" id="Phobius"/>
    </source>
</evidence>
<dbReference type="Pfam" id="PF13163">
    <property type="entry name" value="DUF3999"/>
    <property type="match status" value="1"/>
</dbReference>
<organism evidence="3 4">
    <name type="scientific">Alkalisalibacterium limincola</name>
    <dbReference type="NCBI Taxonomy" id="2699169"/>
    <lineage>
        <taxon>Bacteria</taxon>
        <taxon>Pseudomonadati</taxon>
        <taxon>Pseudomonadota</taxon>
        <taxon>Gammaproteobacteria</taxon>
        <taxon>Lysobacterales</taxon>
        <taxon>Lysobacteraceae</taxon>
        <taxon>Alkalisalibacterium</taxon>
    </lineage>
</organism>
<gene>
    <name evidence="3" type="ORF">FU658_05405</name>
</gene>
<evidence type="ECO:0000313" key="4">
    <source>
        <dbReference type="Proteomes" id="UP000321248"/>
    </source>
</evidence>